<feature type="chain" id="PRO_5028964553" evidence="1">
    <location>
        <begin position="21"/>
        <end position="572"/>
    </location>
</feature>
<dbReference type="Pfam" id="PF01551">
    <property type="entry name" value="Peptidase_M23"/>
    <property type="match status" value="1"/>
</dbReference>
<keyword evidence="4" id="KW-1185">Reference proteome</keyword>
<dbReference type="InterPro" id="IPR016047">
    <property type="entry name" value="M23ase_b-sheet_dom"/>
</dbReference>
<sequence length="572" mass="64956">MLRFLIAFFSFSLLYAQQQAASQREFPKDYFGSPLDIPLSYAGNFCELRPNHFHGGLDIKTDGKEGLKIYAAAEGFVSCIKVSTYGYGKVMYIDHPNGYTTVYAHLQKFAPEIEKFVKERQYLLEKYDVEIEFKPTDFPVKKGDWVALSGNTGGSAGPHLHYEIRDTQTTNAYNPLLFGYPNEDDIAPLVYKFVAYPIGEESAIEGIQEERNVLLGKDKNTDEYLTSKITAQGRIGLGVYTLDKMTGTRNSYGVYKISLWVNGSEKLSYTFDELIKGEDPYLNTLIDYPLYVKTGARVQHLYREPQNKLSIYTTPQESDGIIQVEDGMTYLVEVKIEDFNRNTTTLNLTIEGKKEPITGLRPESKGTPLVAKRDNMYKTENMSVYIPEDTFFQDTFIEVRQNGDTLSVLAPTQPLKNQYNVVFDASKYTQAQLPYVCVASVKGKNSKKYYQYTYRKDNIVSAKVKTLGRFVLTTDTKAPVIKPLNFSKVKNNIAKLDKLKVNVTDDFSGIGKFSATINGKWVLMEYEHKDKTLTFTLADRYFTPDEDYTFELTVADKVGNESVLTIPLVYKP</sequence>
<dbReference type="Proteomes" id="UP000182771">
    <property type="component" value="Unassembled WGS sequence"/>
</dbReference>
<proteinExistence type="predicted"/>
<dbReference type="OrthoDB" id="9810477at2"/>
<comment type="caution">
    <text evidence="3">The sequence shown here is derived from an EMBL/GenBank/DDBJ whole genome shotgun (WGS) entry which is preliminary data.</text>
</comment>
<dbReference type="PANTHER" id="PTHR21666:SF285">
    <property type="entry name" value="M23 FAMILY METALLOPEPTIDASE"/>
    <property type="match status" value="1"/>
</dbReference>
<dbReference type="InterPro" id="IPR050570">
    <property type="entry name" value="Cell_wall_metabolism_enzyme"/>
</dbReference>
<evidence type="ECO:0000256" key="1">
    <source>
        <dbReference type="SAM" id="SignalP"/>
    </source>
</evidence>
<evidence type="ECO:0000313" key="3">
    <source>
        <dbReference type="EMBL" id="SDW37544.1"/>
    </source>
</evidence>
<dbReference type="InterPro" id="IPR011055">
    <property type="entry name" value="Dup_hybrid_motif"/>
</dbReference>
<keyword evidence="1" id="KW-0732">Signal</keyword>
<dbReference type="PANTHER" id="PTHR21666">
    <property type="entry name" value="PEPTIDASE-RELATED"/>
    <property type="match status" value="1"/>
</dbReference>
<feature type="signal peptide" evidence="1">
    <location>
        <begin position="1"/>
        <end position="20"/>
    </location>
</feature>
<dbReference type="GeneID" id="85016151"/>
<evidence type="ECO:0000259" key="2">
    <source>
        <dbReference type="Pfam" id="PF01551"/>
    </source>
</evidence>
<dbReference type="GO" id="GO:0004222">
    <property type="term" value="F:metalloendopeptidase activity"/>
    <property type="evidence" value="ECO:0007669"/>
    <property type="project" value="TreeGrafter"/>
</dbReference>
<dbReference type="CDD" id="cd12797">
    <property type="entry name" value="M23_peptidase"/>
    <property type="match status" value="1"/>
</dbReference>
<organism evidence="3 4">
    <name type="scientific">Capnocytophaga granulosa</name>
    <dbReference type="NCBI Taxonomy" id="45242"/>
    <lineage>
        <taxon>Bacteria</taxon>
        <taxon>Pseudomonadati</taxon>
        <taxon>Bacteroidota</taxon>
        <taxon>Flavobacteriia</taxon>
        <taxon>Flavobacteriales</taxon>
        <taxon>Flavobacteriaceae</taxon>
        <taxon>Capnocytophaga</taxon>
    </lineage>
</organism>
<dbReference type="EMBL" id="FNND01000002">
    <property type="protein sequence ID" value="SDW37544.1"/>
    <property type="molecule type" value="Genomic_DNA"/>
</dbReference>
<evidence type="ECO:0000313" key="4">
    <source>
        <dbReference type="Proteomes" id="UP000182771"/>
    </source>
</evidence>
<dbReference type="AlphaFoldDB" id="A0A1H2T2R3"/>
<dbReference type="Gene3D" id="2.70.70.10">
    <property type="entry name" value="Glucose Permease (Domain IIA)"/>
    <property type="match status" value="1"/>
</dbReference>
<reference evidence="3 4" key="1">
    <citation type="submission" date="2016-10" db="EMBL/GenBank/DDBJ databases">
        <authorList>
            <person name="Varghese N."/>
            <person name="Submissions S."/>
        </authorList>
    </citation>
    <scope>NUCLEOTIDE SEQUENCE [LARGE SCALE GENOMIC DNA]</scope>
    <source>
        <strain evidence="3 4">DSM 11449</strain>
    </source>
</reference>
<protein>
    <submittedName>
        <fullName evidence="3">Peptidase family M23</fullName>
    </submittedName>
</protein>
<dbReference type="SUPFAM" id="SSF51261">
    <property type="entry name" value="Duplicated hybrid motif"/>
    <property type="match status" value="1"/>
</dbReference>
<dbReference type="RefSeq" id="WP_016420348.1">
    <property type="nucleotide sequence ID" value="NZ_FNND01000002.1"/>
</dbReference>
<accession>A0A1H2T2R3</accession>
<feature type="domain" description="M23ase beta-sheet core" evidence="2">
    <location>
        <begin position="53"/>
        <end position="122"/>
    </location>
</feature>
<name>A0A1H2T2R3_9FLAO</name>
<gene>
    <name evidence="3" type="ORF">SAMN05444420_10250</name>
</gene>